<dbReference type="SUPFAM" id="SSF47240">
    <property type="entry name" value="Ferritin-like"/>
    <property type="match status" value="1"/>
</dbReference>
<evidence type="ECO:0000256" key="1">
    <source>
        <dbReference type="SAM" id="MobiDB-lite"/>
    </source>
</evidence>
<reference evidence="3 4" key="1">
    <citation type="submission" date="2022-04" db="EMBL/GenBank/DDBJ databases">
        <title>Human microbiome associated bacterial genomes.</title>
        <authorList>
            <person name="Sandstrom S."/>
            <person name="Salamzade R."/>
            <person name="Kalan L.R."/>
        </authorList>
    </citation>
    <scope>NUCLEOTIDE SEQUENCE [LARGE SCALE GENOMIC DNA]</scope>
    <source>
        <strain evidence="4">p3-SID767</strain>
    </source>
</reference>
<dbReference type="Gene3D" id="1.10.620.20">
    <property type="entry name" value="Ribonucleotide Reductase, subunit A"/>
    <property type="match status" value="1"/>
</dbReference>
<evidence type="ECO:0000259" key="2">
    <source>
        <dbReference type="Pfam" id="PF04945"/>
    </source>
</evidence>
<dbReference type="EMBL" id="JALXMO010000050">
    <property type="protein sequence ID" value="MCT1607928.1"/>
    <property type="molecule type" value="Genomic_DNA"/>
</dbReference>
<name>A0ABT2HTA4_9MICC</name>
<protein>
    <submittedName>
        <fullName evidence="3">YHS domain-containing protein</fullName>
    </submittedName>
</protein>
<organism evidence="3 4">
    <name type="scientific">Nesterenkonia massiliensis</name>
    <dbReference type="NCBI Taxonomy" id="1232429"/>
    <lineage>
        <taxon>Bacteria</taxon>
        <taxon>Bacillati</taxon>
        <taxon>Actinomycetota</taxon>
        <taxon>Actinomycetes</taxon>
        <taxon>Micrococcales</taxon>
        <taxon>Micrococcaceae</taxon>
        <taxon>Nesterenkonia</taxon>
    </lineage>
</organism>
<comment type="caution">
    <text evidence="3">The sequence shown here is derived from an EMBL/GenBank/DDBJ whole genome shotgun (WGS) entry which is preliminary data.</text>
</comment>
<evidence type="ECO:0000313" key="4">
    <source>
        <dbReference type="Proteomes" id="UP001205046"/>
    </source>
</evidence>
<proteinExistence type="predicted"/>
<dbReference type="Proteomes" id="UP001205046">
    <property type="component" value="Unassembled WGS sequence"/>
</dbReference>
<feature type="region of interest" description="Disordered" evidence="1">
    <location>
        <begin position="1"/>
        <end position="29"/>
    </location>
</feature>
<dbReference type="InterPro" id="IPR007029">
    <property type="entry name" value="YHS_dom"/>
</dbReference>
<feature type="compositionally biased region" description="Basic residues" evidence="1">
    <location>
        <begin position="1"/>
        <end position="10"/>
    </location>
</feature>
<gene>
    <name evidence="3" type="ORF">M3B43_11495</name>
</gene>
<dbReference type="Pfam" id="PF04945">
    <property type="entry name" value="YHS"/>
    <property type="match status" value="1"/>
</dbReference>
<dbReference type="InterPro" id="IPR009078">
    <property type="entry name" value="Ferritin-like_SF"/>
</dbReference>
<feature type="domain" description="YHS" evidence="2">
    <location>
        <begin position="46"/>
        <end position="86"/>
    </location>
</feature>
<accession>A0ABT2HTA4</accession>
<evidence type="ECO:0000313" key="3">
    <source>
        <dbReference type="EMBL" id="MCT1607928.1"/>
    </source>
</evidence>
<sequence length="88" mass="9354">MTAHDHHNHGHSAASGGCSGHTPKADDLATANSDDVTECLVMAGTPVIKSQAEAAGLYRDYEGERYWFCCAACGPLFDANPQQYVNVV</sequence>
<dbReference type="InterPro" id="IPR012348">
    <property type="entry name" value="RNR-like"/>
</dbReference>
<dbReference type="RefSeq" id="WP_260073776.1">
    <property type="nucleotide sequence ID" value="NZ_JALXMO010000050.1"/>
</dbReference>
<keyword evidence="4" id="KW-1185">Reference proteome</keyword>